<sequence length="411" mass="41962">MSHPRRAAAAAVIAVLGAACVAFAPTADANTTTCHGVPVTVEGAVGTEGDDVMRAPLDAWEGVEGLGGDDTICPVDGRPGSRDPQFFADAGPGDDVVVFEATYPASVILGAGSDRFIGNDVGAYVYTGASAPISGGVGYFGQTDSEADVVLGGAGRDSVYSGDTGGFTANPDRIATGGSNVDLDSVFYAGRMTPDGELDNGSSRDLLFLVGSWGPGELSIDNVAGRAELAGTEVLRWSSVRQFVVDERPAALRFVGGPAPEHLAVGDYQLGAPGAPMTVDVVTRGGGDYVSLAGALRGRIRLGGGHDSLALGGACDRTRVDLGSHLACWEGTERARTDLSGLDRILLLSPDVTAIGTGRADTIHALGRGSRVFGRAGPDDLAAHRRDGVVHGGSGRDRCSGAEQRGCELPR</sequence>
<evidence type="ECO:0000313" key="4">
    <source>
        <dbReference type="Proteomes" id="UP000291838"/>
    </source>
</evidence>
<reference evidence="3 4" key="1">
    <citation type="submission" date="2019-01" db="EMBL/GenBank/DDBJ databases">
        <title>Novel species of Nocardioides.</title>
        <authorList>
            <person name="Liu Q."/>
            <person name="Xin Y.-H."/>
        </authorList>
    </citation>
    <scope>NUCLEOTIDE SEQUENCE [LARGE SCALE GENOMIC DNA]</scope>
    <source>
        <strain evidence="3 4">HLT3-15</strain>
    </source>
</reference>
<feature type="chain" id="PRO_5038537995" description="Calcium-binding protein" evidence="2">
    <location>
        <begin position="25"/>
        <end position="411"/>
    </location>
</feature>
<organism evidence="3 4">
    <name type="scientific">Nocardioides glacieisoli</name>
    <dbReference type="NCBI Taxonomy" id="1168730"/>
    <lineage>
        <taxon>Bacteria</taxon>
        <taxon>Bacillati</taxon>
        <taxon>Actinomycetota</taxon>
        <taxon>Actinomycetes</taxon>
        <taxon>Propionibacteriales</taxon>
        <taxon>Nocardioidaceae</taxon>
        <taxon>Nocardioides</taxon>
    </lineage>
</organism>
<evidence type="ECO:0000256" key="1">
    <source>
        <dbReference type="SAM" id="MobiDB-lite"/>
    </source>
</evidence>
<proteinExistence type="predicted"/>
<gene>
    <name evidence="3" type="ORF">EUA06_04030</name>
</gene>
<dbReference type="OrthoDB" id="3771445at2"/>
<accession>A0A4V1RLR8</accession>
<feature type="region of interest" description="Disordered" evidence="1">
    <location>
        <begin position="384"/>
        <end position="411"/>
    </location>
</feature>
<dbReference type="InterPro" id="IPR011049">
    <property type="entry name" value="Serralysin-like_metalloprot_C"/>
</dbReference>
<dbReference type="PROSITE" id="PS51257">
    <property type="entry name" value="PROKAR_LIPOPROTEIN"/>
    <property type="match status" value="1"/>
</dbReference>
<comment type="caution">
    <text evidence="3">The sequence shown here is derived from an EMBL/GenBank/DDBJ whole genome shotgun (WGS) entry which is preliminary data.</text>
</comment>
<name>A0A4V1RLR8_9ACTN</name>
<dbReference type="AlphaFoldDB" id="A0A4V1RLR8"/>
<keyword evidence="4" id="KW-1185">Reference proteome</keyword>
<feature type="signal peptide" evidence="2">
    <location>
        <begin position="1"/>
        <end position="24"/>
    </location>
</feature>
<evidence type="ECO:0008006" key="5">
    <source>
        <dbReference type="Google" id="ProtNLM"/>
    </source>
</evidence>
<dbReference type="RefSeq" id="WP_129473679.1">
    <property type="nucleotide sequence ID" value="NZ_SDWS01000001.1"/>
</dbReference>
<evidence type="ECO:0000313" key="3">
    <source>
        <dbReference type="EMBL" id="RYB96732.1"/>
    </source>
</evidence>
<dbReference type="EMBL" id="SDWS01000001">
    <property type="protein sequence ID" value="RYB96732.1"/>
    <property type="molecule type" value="Genomic_DNA"/>
</dbReference>
<protein>
    <recommendedName>
        <fullName evidence="5">Calcium-binding protein</fullName>
    </recommendedName>
</protein>
<evidence type="ECO:0000256" key="2">
    <source>
        <dbReference type="SAM" id="SignalP"/>
    </source>
</evidence>
<keyword evidence="2" id="KW-0732">Signal</keyword>
<dbReference type="SUPFAM" id="SSF51120">
    <property type="entry name" value="beta-Roll"/>
    <property type="match status" value="1"/>
</dbReference>
<dbReference type="Proteomes" id="UP000291838">
    <property type="component" value="Unassembled WGS sequence"/>
</dbReference>